<organism evidence="2">
    <name type="scientific">bioreactor metagenome</name>
    <dbReference type="NCBI Taxonomy" id="1076179"/>
    <lineage>
        <taxon>unclassified sequences</taxon>
        <taxon>metagenomes</taxon>
        <taxon>ecological metagenomes</taxon>
    </lineage>
</organism>
<protein>
    <recommendedName>
        <fullName evidence="1">Outer membrane protein SusF/SusE-like C-terminal domain-containing protein</fullName>
    </recommendedName>
</protein>
<dbReference type="PROSITE" id="PS51257">
    <property type="entry name" value="PROKAR_LIPOPROTEIN"/>
    <property type="match status" value="1"/>
</dbReference>
<accession>A0A644VR71</accession>
<dbReference type="Pfam" id="PF16411">
    <property type="entry name" value="SusF_SusE"/>
    <property type="match status" value="2"/>
</dbReference>
<dbReference type="Gene3D" id="2.60.40.3620">
    <property type="match status" value="2"/>
</dbReference>
<reference evidence="2" key="1">
    <citation type="submission" date="2019-08" db="EMBL/GenBank/DDBJ databases">
        <authorList>
            <person name="Kucharzyk K."/>
            <person name="Murdoch R.W."/>
            <person name="Higgins S."/>
            <person name="Loffler F."/>
        </authorList>
    </citation>
    <scope>NUCLEOTIDE SEQUENCE</scope>
</reference>
<dbReference type="Gene3D" id="2.60.40.3610">
    <property type="match status" value="1"/>
</dbReference>
<dbReference type="InterPro" id="IPR032187">
    <property type="entry name" value="SusF/SusE-like_C"/>
</dbReference>
<name>A0A644VR71_9ZZZZ</name>
<feature type="domain" description="Outer membrane protein SusF/SusE-like C-terminal" evidence="1">
    <location>
        <begin position="387"/>
        <end position="480"/>
    </location>
</feature>
<dbReference type="EMBL" id="VSSQ01000406">
    <property type="protein sequence ID" value="MPL93871.1"/>
    <property type="molecule type" value="Genomic_DNA"/>
</dbReference>
<evidence type="ECO:0000313" key="2">
    <source>
        <dbReference type="EMBL" id="MPL93871.1"/>
    </source>
</evidence>
<evidence type="ECO:0000259" key="1">
    <source>
        <dbReference type="Pfam" id="PF16411"/>
    </source>
</evidence>
<gene>
    <name evidence="2" type="ORF">SDC9_40019</name>
</gene>
<dbReference type="GO" id="GO:0019867">
    <property type="term" value="C:outer membrane"/>
    <property type="evidence" value="ECO:0007669"/>
    <property type="project" value="InterPro"/>
</dbReference>
<feature type="domain" description="Outer membrane protein SusF/SusE-like C-terminal" evidence="1">
    <location>
        <begin position="289"/>
        <end position="377"/>
    </location>
</feature>
<sequence length="482" mass="51764">MKKINYLMMCLLALSFSFVSCDPEEDPNVDEIVEDGFYVIGEATGIANLQATGAAKTTMAVGFNEVLQEAASSAEEKISAACQRAGMYEKYIYLEGGKTFSLVLKEGVTETKYGATLALSDTLSGENEPRIKVYKGTMTQNTTMQVAESGLYHIVLDLNLNNDLADKLILVAPAELGVRGGMNSWGFTAFEETIEGDTITYTLENQELAAGAKFKFAYGGGWKIILDEEGLVKANTNLGAGMIPGATDIEVAEAGKYRITLKYALAQGAISQSFKYTAELTEASALPTEMYINGGDFGGENWDWNNPGIVKMNPVNGVGGAFWCINYFTTAGFKFSPEKAWGKDFSGMTTNTGYEVVGGNCVVPAEGLYMIYIDYANSKIAIEPASVYGIGDAFGGWNQAVAANKFALSTDGKKLTATVSAAGNLRMYAESSIKTTDWWTREFNIFSGKIEYRGNGDDQAAVPVTAGQVVTLDFKAGTGTIE</sequence>
<dbReference type="CDD" id="cd12965">
    <property type="entry name" value="CBM-Eb_CBM-Fb"/>
    <property type="match status" value="1"/>
</dbReference>
<comment type="caution">
    <text evidence="2">The sequence shown here is derived from an EMBL/GenBank/DDBJ whole genome shotgun (WGS) entry which is preliminary data.</text>
</comment>
<dbReference type="GO" id="GO:2001070">
    <property type="term" value="F:starch binding"/>
    <property type="evidence" value="ECO:0007669"/>
    <property type="project" value="InterPro"/>
</dbReference>
<dbReference type="AlphaFoldDB" id="A0A644VR71"/>
<proteinExistence type="predicted"/>